<dbReference type="Gene3D" id="2.60.120.260">
    <property type="entry name" value="Galactose-binding domain-like"/>
    <property type="match status" value="1"/>
</dbReference>
<dbReference type="GO" id="GO:0034993">
    <property type="term" value="C:meiotic nuclear membrane microtubule tethering complex"/>
    <property type="evidence" value="ECO:0007669"/>
    <property type="project" value="TreeGrafter"/>
</dbReference>
<dbReference type="PANTHER" id="PTHR12911">
    <property type="entry name" value="SAD1/UNC-84-LIKE PROTEIN-RELATED"/>
    <property type="match status" value="1"/>
</dbReference>
<evidence type="ECO:0000256" key="1">
    <source>
        <dbReference type="ARBA" id="ARBA00004370"/>
    </source>
</evidence>
<dbReference type="RefSeq" id="XP_011502535.1">
    <property type="nucleotide sequence ID" value="XM_011504233.1"/>
</dbReference>
<keyword evidence="2" id="KW-0812">Transmembrane</keyword>
<dbReference type="InterPro" id="IPR012919">
    <property type="entry name" value="SUN_dom"/>
</dbReference>
<evidence type="ECO:0000313" key="6">
    <source>
        <dbReference type="Proteomes" id="UP000695007"/>
    </source>
</evidence>
<dbReference type="PANTHER" id="PTHR12911:SF8">
    <property type="entry name" value="KLAROID PROTEIN-RELATED"/>
    <property type="match status" value="1"/>
</dbReference>
<evidence type="ECO:0000256" key="4">
    <source>
        <dbReference type="ARBA" id="ARBA00023136"/>
    </source>
</evidence>
<dbReference type="GO" id="GO:0043495">
    <property type="term" value="F:protein-membrane adaptor activity"/>
    <property type="evidence" value="ECO:0007669"/>
    <property type="project" value="TreeGrafter"/>
</dbReference>
<protein>
    <submittedName>
        <fullName evidence="7">SUN domain-containing protein 2</fullName>
    </submittedName>
</protein>
<reference evidence="7" key="1">
    <citation type="submission" date="2025-08" db="UniProtKB">
        <authorList>
            <consortium name="RefSeq"/>
        </authorList>
    </citation>
    <scope>IDENTIFICATION</scope>
</reference>
<keyword evidence="4" id="KW-0472">Membrane</keyword>
<evidence type="ECO:0000256" key="3">
    <source>
        <dbReference type="ARBA" id="ARBA00022989"/>
    </source>
</evidence>
<name>A0AAJ6YQT1_9HYME</name>
<evidence type="ECO:0000313" key="7">
    <source>
        <dbReference type="RefSeq" id="XP_011502535.1"/>
    </source>
</evidence>
<comment type="subcellular location">
    <subcellularLocation>
        <location evidence="1">Membrane</location>
    </subcellularLocation>
</comment>
<dbReference type="AlphaFoldDB" id="A0AAJ6YQT1"/>
<gene>
    <name evidence="7" type="primary">LOC105365934</name>
</gene>
<dbReference type="CTD" id="6676"/>
<proteinExistence type="predicted"/>
<dbReference type="Proteomes" id="UP000695007">
    <property type="component" value="Unplaced"/>
</dbReference>
<dbReference type="GeneID" id="105365934"/>
<dbReference type="Pfam" id="PF07738">
    <property type="entry name" value="Sad1_UNC"/>
    <property type="match status" value="1"/>
</dbReference>
<organism evidence="6 7">
    <name type="scientific">Ceratosolen solmsi marchali</name>
    <dbReference type="NCBI Taxonomy" id="326594"/>
    <lineage>
        <taxon>Eukaryota</taxon>
        <taxon>Metazoa</taxon>
        <taxon>Ecdysozoa</taxon>
        <taxon>Arthropoda</taxon>
        <taxon>Hexapoda</taxon>
        <taxon>Insecta</taxon>
        <taxon>Pterygota</taxon>
        <taxon>Neoptera</taxon>
        <taxon>Endopterygota</taxon>
        <taxon>Hymenoptera</taxon>
        <taxon>Apocrita</taxon>
        <taxon>Proctotrupomorpha</taxon>
        <taxon>Chalcidoidea</taxon>
        <taxon>Agaonidae</taxon>
        <taxon>Agaoninae</taxon>
        <taxon>Ceratosolen</taxon>
    </lineage>
</organism>
<accession>A0AAJ6YQT1</accession>
<sequence length="198" mass="22392">MDKTLGNCKNNINLADFASEAIGGMVIATPNTRTYNIPKSVQITLFGIPVWKPNYFTPRKVIQPWSQAGECWAFRGSQGKIEIELAHTAIIERVTLEHISSSASLTGKITSAPKIFNVLGKIKTDFVKIDAFVYKDTGLPSQTFEIKEPKMKNTPFKRIMLEILSNWGNTNYTCIYRFKVHGKIYHKPNKKESHTIVQ</sequence>
<dbReference type="KEGG" id="csol:105365934"/>
<feature type="domain" description="SUN" evidence="5">
    <location>
        <begin position="23"/>
        <end position="185"/>
    </location>
</feature>
<evidence type="ECO:0000259" key="5">
    <source>
        <dbReference type="PROSITE" id="PS51469"/>
    </source>
</evidence>
<dbReference type="InterPro" id="IPR045119">
    <property type="entry name" value="SUN1-5"/>
</dbReference>
<keyword evidence="3" id="KW-1133">Transmembrane helix</keyword>
<evidence type="ECO:0000256" key="2">
    <source>
        <dbReference type="ARBA" id="ARBA00022692"/>
    </source>
</evidence>
<dbReference type="PROSITE" id="PS51469">
    <property type="entry name" value="SUN"/>
    <property type="match status" value="1"/>
</dbReference>
<keyword evidence="6" id="KW-1185">Reference proteome</keyword>